<evidence type="ECO:0000256" key="1">
    <source>
        <dbReference type="ARBA" id="ARBA00022737"/>
    </source>
</evidence>
<feature type="chain" id="PRO_5035152507" evidence="5">
    <location>
        <begin position="28"/>
        <end position="410"/>
    </location>
</feature>
<feature type="signal peptide" evidence="5">
    <location>
        <begin position="1"/>
        <end position="27"/>
    </location>
</feature>
<evidence type="ECO:0000256" key="5">
    <source>
        <dbReference type="SAM" id="SignalP"/>
    </source>
</evidence>
<dbReference type="SMART" id="SM00028">
    <property type="entry name" value="TPR"/>
    <property type="match status" value="5"/>
</dbReference>
<dbReference type="Gene3D" id="1.25.40.10">
    <property type="entry name" value="Tetratricopeptide repeat domain"/>
    <property type="match status" value="3"/>
</dbReference>
<proteinExistence type="predicted"/>
<keyword evidence="1" id="KW-0677">Repeat</keyword>
<dbReference type="Pfam" id="PF13181">
    <property type="entry name" value="TPR_8"/>
    <property type="match status" value="2"/>
</dbReference>
<evidence type="ECO:0000256" key="2">
    <source>
        <dbReference type="ARBA" id="ARBA00022803"/>
    </source>
</evidence>
<dbReference type="InterPro" id="IPR019734">
    <property type="entry name" value="TPR_rpt"/>
</dbReference>
<comment type="caution">
    <text evidence="6">The sequence shown here is derived from an EMBL/GenBank/DDBJ whole genome shotgun (WGS) entry which is preliminary data.</text>
</comment>
<reference evidence="6 7" key="1">
    <citation type="submission" date="2020-08" db="EMBL/GenBank/DDBJ databases">
        <title>Acidobacteriota in marine sediments use diverse sulfur dissimilation pathways.</title>
        <authorList>
            <person name="Wasmund K."/>
        </authorList>
    </citation>
    <scope>NUCLEOTIDE SEQUENCE [LARGE SCALE GENOMIC DNA]</scope>
    <source>
        <strain evidence="6">MAG AM3-A</strain>
    </source>
</reference>
<dbReference type="Proteomes" id="UP000598633">
    <property type="component" value="Unassembled WGS sequence"/>
</dbReference>
<evidence type="ECO:0000256" key="4">
    <source>
        <dbReference type="SAM" id="Coils"/>
    </source>
</evidence>
<feature type="repeat" description="TPR" evidence="3">
    <location>
        <begin position="164"/>
        <end position="197"/>
    </location>
</feature>
<dbReference type="PANTHER" id="PTHR44858">
    <property type="entry name" value="TETRATRICOPEPTIDE REPEAT PROTEIN 6"/>
    <property type="match status" value="1"/>
</dbReference>
<feature type="coiled-coil region" evidence="4">
    <location>
        <begin position="358"/>
        <end position="385"/>
    </location>
</feature>
<sequence length="410" mass="44944">MKSRVSRATIAGAAALLLLAAALPAHAEWNKGLEAYKKKDWADAVKEFEEVTKTNPDYAGAYYMLGVSQRALGQLSPAIASLRKSVELDGSQASYKIALGQALLQADQYQNAYELLKPLSMSSMDASHRSSYALLFAQAATKTNRPGEAIGVLTTQARADSRNYRLQQALGSAYTASGDEAKAFEAYKSAYDLNAKDATSARNAVKAAISVARRSSSNSSKSNYYNQAGQIADRLANASPTFEHQLLAGEAWLGAKQYQKAQASFDKARSQQSNNALVYYYIAQCKTQINQLNPALADLQQALKIGASGKLRNQIYNQGAFIYDKKKDYNNAISWYQEAGNQSMVRQMEDKKSKAAQNQAADKECADFKKTIAALRLQVDELQKIGDNDSAQQLLDQLPALEKDYSERCR</sequence>
<dbReference type="EMBL" id="JACXWA010000120">
    <property type="protein sequence ID" value="MBD3871175.1"/>
    <property type="molecule type" value="Genomic_DNA"/>
</dbReference>
<dbReference type="InterPro" id="IPR050498">
    <property type="entry name" value="Ycf3"/>
</dbReference>
<feature type="repeat" description="TPR" evidence="3">
    <location>
        <begin position="59"/>
        <end position="92"/>
    </location>
</feature>
<dbReference type="InterPro" id="IPR011990">
    <property type="entry name" value="TPR-like_helical_dom_sf"/>
</dbReference>
<evidence type="ECO:0000313" key="6">
    <source>
        <dbReference type="EMBL" id="MBD3871175.1"/>
    </source>
</evidence>
<dbReference type="PROSITE" id="PS50005">
    <property type="entry name" value="TPR"/>
    <property type="match status" value="2"/>
</dbReference>
<protein>
    <submittedName>
        <fullName evidence="6">Tetratricopeptide repeat protein</fullName>
    </submittedName>
</protein>
<name>A0A8J7C3P2_9BACT</name>
<keyword evidence="4" id="KW-0175">Coiled coil</keyword>
<keyword evidence="5" id="KW-0732">Signal</keyword>
<dbReference type="AlphaFoldDB" id="A0A8J7C3P2"/>
<dbReference type="SUPFAM" id="SSF48452">
    <property type="entry name" value="TPR-like"/>
    <property type="match status" value="2"/>
</dbReference>
<dbReference type="PANTHER" id="PTHR44858:SF1">
    <property type="entry name" value="UDP-N-ACETYLGLUCOSAMINE--PEPTIDE N-ACETYLGLUCOSAMINYLTRANSFERASE SPINDLY-RELATED"/>
    <property type="match status" value="1"/>
</dbReference>
<accession>A0A8J7C3P2</accession>
<gene>
    <name evidence="6" type="ORF">IFJ97_07445</name>
</gene>
<keyword evidence="2 3" id="KW-0802">TPR repeat</keyword>
<evidence type="ECO:0000256" key="3">
    <source>
        <dbReference type="PROSITE-ProRule" id="PRU00339"/>
    </source>
</evidence>
<dbReference type="Pfam" id="PF13432">
    <property type="entry name" value="TPR_16"/>
    <property type="match status" value="1"/>
</dbReference>
<organism evidence="6 7">
    <name type="scientific">Candidatus Sulfomarinibacter kjeldsenii</name>
    <dbReference type="NCBI Taxonomy" id="2885994"/>
    <lineage>
        <taxon>Bacteria</taxon>
        <taxon>Pseudomonadati</taxon>
        <taxon>Acidobacteriota</taxon>
        <taxon>Thermoanaerobaculia</taxon>
        <taxon>Thermoanaerobaculales</taxon>
        <taxon>Candidatus Sulfomarinibacteraceae</taxon>
        <taxon>Candidatus Sulfomarinibacter</taxon>
    </lineage>
</organism>
<evidence type="ECO:0000313" key="7">
    <source>
        <dbReference type="Proteomes" id="UP000598633"/>
    </source>
</evidence>